<evidence type="ECO:0000256" key="4">
    <source>
        <dbReference type="SAM" id="Phobius"/>
    </source>
</evidence>
<reference evidence="5 6" key="1">
    <citation type="submission" date="2021-01" db="EMBL/GenBank/DDBJ databases">
        <title>Tumebacillus sp. strain ITR2 16S ribosomal RNA gene Genome sequencing and assembly.</title>
        <authorList>
            <person name="Kang M."/>
        </authorList>
    </citation>
    <scope>NUCLEOTIDE SEQUENCE [LARGE SCALE GENOMIC DNA]</scope>
    <source>
        <strain evidence="5 6">ITR2</strain>
    </source>
</reference>
<gene>
    <name evidence="5" type="ORF">JJB07_23405</name>
</gene>
<keyword evidence="4" id="KW-0812">Transmembrane</keyword>
<comment type="caution">
    <text evidence="5">The sequence shown here is derived from an EMBL/GenBank/DDBJ whole genome shotgun (WGS) entry which is preliminary data.</text>
</comment>
<dbReference type="PANTHER" id="PTHR22550:SF5">
    <property type="entry name" value="LEUCINE ZIPPER PROTEIN 4"/>
    <property type="match status" value="1"/>
</dbReference>
<accession>A0ABS1JHA2</accession>
<evidence type="ECO:0000313" key="6">
    <source>
        <dbReference type="Proteomes" id="UP000602284"/>
    </source>
</evidence>
<dbReference type="Proteomes" id="UP000602284">
    <property type="component" value="Unassembled WGS sequence"/>
</dbReference>
<dbReference type="InterPro" id="IPR050768">
    <property type="entry name" value="UPF0353/GerABKA_families"/>
</dbReference>
<feature type="region of interest" description="Disordered" evidence="3">
    <location>
        <begin position="512"/>
        <end position="531"/>
    </location>
</feature>
<feature type="transmembrane region" description="Helical" evidence="4">
    <location>
        <begin position="389"/>
        <end position="422"/>
    </location>
</feature>
<dbReference type="PANTHER" id="PTHR22550">
    <property type="entry name" value="SPORE GERMINATION PROTEIN"/>
    <property type="match status" value="1"/>
</dbReference>
<feature type="transmembrane region" description="Helical" evidence="4">
    <location>
        <begin position="315"/>
        <end position="334"/>
    </location>
</feature>
<feature type="transmembrane region" description="Helical" evidence="4">
    <location>
        <begin position="443"/>
        <end position="465"/>
    </location>
</feature>
<organism evidence="5 6">
    <name type="scientific">Tumebacillus amylolyticus</name>
    <dbReference type="NCBI Taxonomy" id="2801339"/>
    <lineage>
        <taxon>Bacteria</taxon>
        <taxon>Bacillati</taxon>
        <taxon>Bacillota</taxon>
        <taxon>Bacilli</taxon>
        <taxon>Bacillales</taxon>
        <taxon>Alicyclobacillaceae</taxon>
        <taxon>Tumebacillus</taxon>
    </lineage>
</organism>
<dbReference type="Pfam" id="PF03323">
    <property type="entry name" value="GerA"/>
    <property type="match status" value="1"/>
</dbReference>
<evidence type="ECO:0000256" key="1">
    <source>
        <dbReference type="ARBA" id="ARBA00005278"/>
    </source>
</evidence>
<name>A0ABS1JHA2_9BACL</name>
<proteinExistence type="inferred from homology"/>
<evidence type="ECO:0000313" key="5">
    <source>
        <dbReference type="EMBL" id="MBL0389494.1"/>
    </source>
</evidence>
<sequence length="531" mass="58969">MKKIRRVKKNLRYTDALQAVERSHTEVEQQLGTSLEENEQLLKTVFQKCSDLVFHKVPTKDRGTMLAVYVDGLVDSWHLDEIVLKPLLYEGVPQGLERVQSVAELVRNESVAVGQTKTVTMTSELVLEVMRGGVALLADGSAEVLVIGLQAWEKRSLQEPVTESVIRGPREGFIENIRTNTSLLRRRIKSPRLKMETLTIGELSQTSVVVTYIEGIVSESLVQEVHRRLSDIQIDGVLESGYLEEMIEDKPFSPFPQMQYTERPDVVVGNLLEGRVAVLVDGTPNALLMPLTIWGAMHANEDYYERWMMVSLVRLIRILFLGIALLLPSLYVAITTYHQEMLPTNLLLSIAGARENSPFPALIEALIMEVTFEALREAGVRLPKPVGQAVSIVGALVIGQAAVDAAIVSAPLVIVVSITGIASFTIPRYNLSIAIRLMRFPMIFLAGTLGLFGITLGLLGLLIHLSSLRSFGTPYLYPVAPLTIESLRDVFIRAPWWSLNVRPRLTGYNDPVRIPEGQYPSPENESGKPKS</sequence>
<comment type="similarity">
    <text evidence="1">Belongs to the GerABKA family.</text>
</comment>
<dbReference type="PIRSF" id="PIRSF005690">
    <property type="entry name" value="GerBA"/>
    <property type="match status" value="1"/>
</dbReference>
<dbReference type="RefSeq" id="WP_201638485.1">
    <property type="nucleotide sequence ID" value="NZ_JAEQNB010000018.1"/>
</dbReference>
<dbReference type="EMBL" id="JAEQNB010000018">
    <property type="protein sequence ID" value="MBL0389494.1"/>
    <property type="molecule type" value="Genomic_DNA"/>
</dbReference>
<evidence type="ECO:0000256" key="2">
    <source>
        <dbReference type="ARBA" id="ARBA00023136"/>
    </source>
</evidence>
<keyword evidence="2 4" id="KW-0472">Membrane</keyword>
<dbReference type="InterPro" id="IPR004995">
    <property type="entry name" value="Spore_Ger"/>
</dbReference>
<protein>
    <submittedName>
        <fullName evidence="5">Spore germination protein</fullName>
    </submittedName>
</protein>
<keyword evidence="6" id="KW-1185">Reference proteome</keyword>
<evidence type="ECO:0000256" key="3">
    <source>
        <dbReference type="SAM" id="MobiDB-lite"/>
    </source>
</evidence>
<keyword evidence="4" id="KW-1133">Transmembrane helix</keyword>